<keyword evidence="2" id="KW-0017">Alkaloid metabolism</keyword>
<dbReference type="AlphaFoldDB" id="A0AA88RNB5"/>
<dbReference type="GO" id="GO:0005737">
    <property type="term" value="C:cytoplasm"/>
    <property type="evidence" value="ECO:0007669"/>
    <property type="project" value="TreeGrafter"/>
</dbReference>
<dbReference type="Pfam" id="PF00407">
    <property type="entry name" value="Bet_v_1"/>
    <property type="match status" value="1"/>
</dbReference>
<dbReference type="PANTHER" id="PTHR31213">
    <property type="entry name" value="OS08G0374000 PROTEIN-RELATED"/>
    <property type="match status" value="1"/>
</dbReference>
<dbReference type="InterPro" id="IPR050279">
    <property type="entry name" value="Plant_def-hormone_signal"/>
</dbReference>
<evidence type="ECO:0000256" key="2">
    <source>
        <dbReference type="ARBA" id="ARBA00022589"/>
    </source>
</evidence>
<organism evidence="4 5">
    <name type="scientific">Escallonia rubra</name>
    <dbReference type="NCBI Taxonomy" id="112253"/>
    <lineage>
        <taxon>Eukaryota</taxon>
        <taxon>Viridiplantae</taxon>
        <taxon>Streptophyta</taxon>
        <taxon>Embryophyta</taxon>
        <taxon>Tracheophyta</taxon>
        <taxon>Spermatophyta</taxon>
        <taxon>Magnoliopsida</taxon>
        <taxon>eudicotyledons</taxon>
        <taxon>Gunneridae</taxon>
        <taxon>Pentapetalae</taxon>
        <taxon>asterids</taxon>
        <taxon>campanulids</taxon>
        <taxon>Escalloniales</taxon>
        <taxon>Escalloniaceae</taxon>
        <taxon>Escallonia</taxon>
    </lineage>
</organism>
<name>A0AA88RNB5_9ASTE</name>
<gene>
    <name evidence="4" type="ORF">RJ640_028420</name>
</gene>
<dbReference type="GO" id="GO:0004864">
    <property type="term" value="F:protein phosphatase inhibitor activity"/>
    <property type="evidence" value="ECO:0007669"/>
    <property type="project" value="TreeGrafter"/>
</dbReference>
<sequence length="152" mass="16509">MKGELSQESEVKVGANMVWEVYGGLQLGKIVSDLLPDVVGTVEVVEGDGGVGTVVKLTFPPERFTRIDDEKRIKETELIEGGFKELGFLSFRVRLEILEKDAESSIIRSTVEYEVAEEHAANAAFVSTKPFGDMAVVVGNYLAAKSNAANNN</sequence>
<dbReference type="EMBL" id="JAVXUO010002001">
    <property type="protein sequence ID" value="KAK2977215.1"/>
    <property type="molecule type" value="Genomic_DNA"/>
</dbReference>
<dbReference type="Proteomes" id="UP001187471">
    <property type="component" value="Unassembled WGS sequence"/>
</dbReference>
<feature type="domain" description="Bet v I/Major latex protein" evidence="3">
    <location>
        <begin position="2"/>
        <end position="122"/>
    </location>
</feature>
<evidence type="ECO:0000313" key="5">
    <source>
        <dbReference type="Proteomes" id="UP001187471"/>
    </source>
</evidence>
<evidence type="ECO:0000313" key="4">
    <source>
        <dbReference type="EMBL" id="KAK2977215.1"/>
    </source>
</evidence>
<evidence type="ECO:0000256" key="1">
    <source>
        <dbReference type="ARBA" id="ARBA00009744"/>
    </source>
</evidence>
<dbReference type="GO" id="GO:0010427">
    <property type="term" value="F:abscisic acid binding"/>
    <property type="evidence" value="ECO:0007669"/>
    <property type="project" value="TreeGrafter"/>
</dbReference>
<comment type="similarity">
    <text evidence="1">Belongs to the BetVI family.</text>
</comment>
<dbReference type="InterPro" id="IPR023393">
    <property type="entry name" value="START-like_dom_sf"/>
</dbReference>
<proteinExistence type="inferred from homology"/>
<dbReference type="GO" id="GO:0009738">
    <property type="term" value="P:abscisic acid-activated signaling pathway"/>
    <property type="evidence" value="ECO:0007669"/>
    <property type="project" value="TreeGrafter"/>
</dbReference>
<keyword evidence="5" id="KW-1185">Reference proteome</keyword>
<dbReference type="Gene3D" id="3.30.530.20">
    <property type="match status" value="1"/>
</dbReference>
<dbReference type="PANTHER" id="PTHR31213:SF19">
    <property type="entry name" value="BET V I_MAJOR LATEX PROTEIN DOMAIN-CONTAINING PROTEIN"/>
    <property type="match status" value="1"/>
</dbReference>
<dbReference type="GO" id="GO:0038023">
    <property type="term" value="F:signaling receptor activity"/>
    <property type="evidence" value="ECO:0007669"/>
    <property type="project" value="TreeGrafter"/>
</dbReference>
<dbReference type="GO" id="GO:0006952">
    <property type="term" value="P:defense response"/>
    <property type="evidence" value="ECO:0007669"/>
    <property type="project" value="InterPro"/>
</dbReference>
<dbReference type="GO" id="GO:0009820">
    <property type="term" value="P:alkaloid metabolic process"/>
    <property type="evidence" value="ECO:0007669"/>
    <property type="project" value="UniProtKB-KW"/>
</dbReference>
<accession>A0AA88RNB5</accession>
<dbReference type="InterPro" id="IPR000916">
    <property type="entry name" value="Bet_v_I/MLP"/>
</dbReference>
<dbReference type="GO" id="GO:0005634">
    <property type="term" value="C:nucleus"/>
    <property type="evidence" value="ECO:0007669"/>
    <property type="project" value="TreeGrafter"/>
</dbReference>
<protein>
    <recommendedName>
        <fullName evidence="3">Bet v I/Major latex protein domain-containing protein</fullName>
    </recommendedName>
</protein>
<comment type="caution">
    <text evidence="4">The sequence shown here is derived from an EMBL/GenBank/DDBJ whole genome shotgun (WGS) entry which is preliminary data.</text>
</comment>
<evidence type="ECO:0000259" key="3">
    <source>
        <dbReference type="Pfam" id="PF00407"/>
    </source>
</evidence>
<reference evidence="4" key="1">
    <citation type="submission" date="2022-12" db="EMBL/GenBank/DDBJ databases">
        <title>Draft genome assemblies for two species of Escallonia (Escalloniales).</title>
        <authorList>
            <person name="Chanderbali A."/>
            <person name="Dervinis C."/>
            <person name="Anghel I."/>
            <person name="Soltis D."/>
            <person name="Soltis P."/>
            <person name="Zapata F."/>
        </authorList>
    </citation>
    <scope>NUCLEOTIDE SEQUENCE</scope>
    <source>
        <strain evidence="4">UCBG92.1500</strain>
        <tissue evidence="4">Leaf</tissue>
    </source>
</reference>
<dbReference type="SUPFAM" id="SSF55961">
    <property type="entry name" value="Bet v1-like"/>
    <property type="match status" value="1"/>
</dbReference>